<organism evidence="1 2">
    <name type="scientific">Hermetia illucens</name>
    <name type="common">Black soldier fly</name>
    <dbReference type="NCBI Taxonomy" id="343691"/>
    <lineage>
        <taxon>Eukaryota</taxon>
        <taxon>Metazoa</taxon>
        <taxon>Ecdysozoa</taxon>
        <taxon>Arthropoda</taxon>
        <taxon>Hexapoda</taxon>
        <taxon>Insecta</taxon>
        <taxon>Pterygota</taxon>
        <taxon>Neoptera</taxon>
        <taxon>Endopterygota</taxon>
        <taxon>Diptera</taxon>
        <taxon>Brachycera</taxon>
        <taxon>Stratiomyomorpha</taxon>
        <taxon>Stratiomyidae</taxon>
        <taxon>Hermetiinae</taxon>
        <taxon>Hermetia</taxon>
    </lineage>
</organism>
<dbReference type="AlphaFoldDB" id="A0A7R8YRB8"/>
<dbReference type="Proteomes" id="UP000594454">
    <property type="component" value="Chromosome 2"/>
</dbReference>
<dbReference type="EMBL" id="LR899010">
    <property type="protein sequence ID" value="CAD7081345.1"/>
    <property type="molecule type" value="Genomic_DNA"/>
</dbReference>
<proteinExistence type="predicted"/>
<reference evidence="1 2" key="1">
    <citation type="submission" date="2020-11" db="EMBL/GenBank/DDBJ databases">
        <authorList>
            <person name="Wallbank WR R."/>
            <person name="Pardo Diaz C."/>
            <person name="Kozak K."/>
            <person name="Martin S."/>
            <person name="Jiggins C."/>
            <person name="Moest M."/>
            <person name="Warren A I."/>
            <person name="Generalovic N T."/>
            <person name="Byers J.R.P. K."/>
            <person name="Montejo-Kovacevich G."/>
            <person name="Yen C E."/>
        </authorList>
    </citation>
    <scope>NUCLEOTIDE SEQUENCE [LARGE SCALE GENOMIC DNA]</scope>
</reference>
<name>A0A7R8YRB8_HERIL</name>
<evidence type="ECO:0000313" key="1">
    <source>
        <dbReference type="EMBL" id="CAD7081345.1"/>
    </source>
</evidence>
<protein>
    <submittedName>
        <fullName evidence="1">Uncharacterized protein</fullName>
    </submittedName>
</protein>
<sequence length="147" mass="17425">MKINHLNDWIQLVRMARTEHRFTAEKMEMDNVYDFAFLGKKGGPFYVKKVDLTGKKYLWMPIQWLQYRNGEVKMHFKTTLEENTNFWQSVNLKLIGPVTISQEKKKDILHLLPLIDSAFHDFSKNLKTNNLEPLDLDLVEINPDEED</sequence>
<accession>A0A7R8YRB8</accession>
<evidence type="ECO:0000313" key="2">
    <source>
        <dbReference type="Proteomes" id="UP000594454"/>
    </source>
</evidence>
<dbReference type="InParanoid" id="A0A7R8YRB8"/>
<gene>
    <name evidence="1" type="ORF">HERILL_LOCUS4458</name>
</gene>
<keyword evidence="2" id="KW-1185">Reference proteome</keyword>